<feature type="compositionally biased region" description="Basic and acidic residues" evidence="1">
    <location>
        <begin position="883"/>
        <end position="900"/>
    </location>
</feature>
<feature type="region of interest" description="Disordered" evidence="1">
    <location>
        <begin position="1051"/>
        <end position="1124"/>
    </location>
</feature>
<dbReference type="GO" id="GO:0003723">
    <property type="term" value="F:RNA binding"/>
    <property type="evidence" value="ECO:0007669"/>
    <property type="project" value="TreeGrafter"/>
</dbReference>
<feature type="compositionally biased region" description="Low complexity" evidence="1">
    <location>
        <begin position="1592"/>
        <end position="1601"/>
    </location>
</feature>
<dbReference type="SUPFAM" id="SSF68906">
    <property type="entry name" value="SAP domain"/>
    <property type="match status" value="1"/>
</dbReference>
<feature type="compositionally biased region" description="Acidic residues" evidence="1">
    <location>
        <begin position="184"/>
        <end position="201"/>
    </location>
</feature>
<feature type="compositionally biased region" description="Low complexity" evidence="1">
    <location>
        <begin position="1526"/>
        <end position="1541"/>
    </location>
</feature>
<feature type="region of interest" description="Disordered" evidence="1">
    <location>
        <begin position="1479"/>
        <end position="1617"/>
    </location>
</feature>
<feature type="compositionally biased region" description="Basic and acidic residues" evidence="1">
    <location>
        <begin position="1196"/>
        <end position="1232"/>
    </location>
</feature>
<evidence type="ECO:0000259" key="2">
    <source>
        <dbReference type="PROSITE" id="PS50800"/>
    </source>
</evidence>
<feature type="region of interest" description="Disordered" evidence="1">
    <location>
        <begin position="507"/>
        <end position="549"/>
    </location>
</feature>
<evidence type="ECO:0000313" key="4">
    <source>
        <dbReference type="Proteomes" id="UP001148018"/>
    </source>
</evidence>
<organism evidence="3 4">
    <name type="scientific">Muraenolepis orangiensis</name>
    <name type="common">Patagonian moray cod</name>
    <dbReference type="NCBI Taxonomy" id="630683"/>
    <lineage>
        <taxon>Eukaryota</taxon>
        <taxon>Metazoa</taxon>
        <taxon>Chordata</taxon>
        <taxon>Craniata</taxon>
        <taxon>Vertebrata</taxon>
        <taxon>Euteleostomi</taxon>
        <taxon>Actinopterygii</taxon>
        <taxon>Neopterygii</taxon>
        <taxon>Teleostei</taxon>
        <taxon>Neoteleostei</taxon>
        <taxon>Acanthomorphata</taxon>
        <taxon>Zeiogadaria</taxon>
        <taxon>Gadariae</taxon>
        <taxon>Gadiformes</taxon>
        <taxon>Muraenolepidoidei</taxon>
        <taxon>Muraenolepididae</taxon>
        <taxon>Muraenolepis</taxon>
    </lineage>
</organism>
<feature type="region of interest" description="Disordered" evidence="1">
    <location>
        <begin position="581"/>
        <end position="946"/>
    </location>
</feature>
<feature type="compositionally biased region" description="Polar residues" evidence="1">
    <location>
        <begin position="805"/>
        <end position="818"/>
    </location>
</feature>
<dbReference type="PROSITE" id="PS50800">
    <property type="entry name" value="SAP"/>
    <property type="match status" value="1"/>
</dbReference>
<dbReference type="GO" id="GO:0061574">
    <property type="term" value="C:ASAP complex"/>
    <property type="evidence" value="ECO:0007669"/>
    <property type="project" value="TreeGrafter"/>
</dbReference>
<feature type="compositionally biased region" description="Basic and acidic residues" evidence="1">
    <location>
        <begin position="1479"/>
        <end position="1511"/>
    </location>
</feature>
<sequence length="1617" mass="182543">MADLEDVTLDGRPLNSLRVADLKAALEERGLSKSGPKNALVKRLKGALMLENLQRTSTPHSGLQPNSQIGEEMSQNSFIKQYLAKQQELLRQRLEREAREAVDTEDQEDNTSVNNSAPCPASSQEAAPAPVDHHKALGPADGEGLAGPAHQEANMSGQPSAAAPGPMYGSAAERVPSASQALADSDDEDSDEGDDEGDDEEWGARRRGQGEPTRRTAARRSAGRERSEASRQPPQHRKPPGPLTLLARKMASEGAFSGAGWHGRDGATGEPTDNGAALAAASGGNQGVLGGLGSQGPMSVLRATAAEDGEAQLEREKALELERRERQRMAEEEQERALAQERQRALEREGIERQKALEQERRLERELALVKEREERERALQLEKLELERAVLREREERERALQREREERERALQRERALELAREKERLEKEEKERIEREKALEQERLEREKALAREREENERLGRERALEQERILRERALEQERLQREEKERLERQKALEQERVEREKALEHERVEREAAHERERMEKAEVERKRLEVQEREEKERAETLRLEKALEKEREERALKEKKEREEERAEALRRERERALEKEREEKERALKEEMERALKKEREEKERALEKEREEKERALKKEREQREEKERALKKEREQREEKERVLKKERDEKEREEKERALKEQREQREEKEMALKKEREEKALEKEREERERVLKKEREEKAREKEREEEKNALERKKLQREKEAQEERDKAKMADRERESHLPPSKRGRDIGLNLLSTPPQFPPQSQLLTAAGGKADQPESQVAGEKGPGESSEQATLLSPQSSLKKFRFLRETPVEQPPAASSGSVVIKRPRTFSDTPPPHASPVTSPTKMRPWAEKEGPALPPPAKAPGEEKAASEDRPKAESAVKSKPQAIAAPTKKATEVEEGTAPSSLKGAALRRQKDDDKKKQGKSERRRLVFWRDLEYGSCLENKKAQRKASPKRRADKPPANETPKAAHATAEGGVSGAKIHSEALCEAASQPALARTRGSLFAAIWLLRRGTTRLIAFMCRNFDDIATRERSGDAKESSMAESEHVQEMSTEETPKAFAARRISLGSSKVSPGPAPADGDGESGSGRKRRWGSSAAVTAKKPSISITTESLKSLIPDIKQCAGQEEAVVDLHPEEAVLSGAEDEEEEKREPSDQDLQIRRTVTQVVPAESQENGQKESKRSRQEEPQEKEVQKGDQDRTKAHEEEKKTKTDASVSGAMETQSPTHTGPDVEMNTVTPSGEALVGRALSQQRPGVSITIDDPVRSARQASPPRSKVSSIVHVSNLVRPFTLGQLKELLGRTGTLVDQGFWIDKIKSHCYVTYSSPDEAGATRTALHGVKWPQSNPKVLSVEFCQQDELDFHKGLRPGEKPGAEDQASGPGGRQWTPSSGPPSLLPDRDQERRRKERGKSKERKTDKKEKAAEEPPAKLLDDLFQKTKAAPCIYWLPLTEETFALREAANAERAKERERKRKEQDEAEEKKKEEQRKERVKAGSGPPPPPPPPPGERAAAAVVAVAVAPGERAPRGEADKDREGERERDRDRGRDRGDRERDANKRREAPRRPAAGGGGGSSNNNNNNNAGRGRRSRSRSNPRERRR</sequence>
<dbReference type="InterPro" id="IPR003034">
    <property type="entry name" value="SAP_dom"/>
</dbReference>
<keyword evidence="4" id="KW-1185">Reference proteome</keyword>
<feature type="region of interest" description="Disordered" evidence="1">
    <location>
        <begin position="1149"/>
        <end position="1257"/>
    </location>
</feature>
<feature type="compositionally biased region" description="Basic and acidic residues" evidence="1">
    <location>
        <begin position="933"/>
        <end position="946"/>
    </location>
</feature>
<dbReference type="OrthoDB" id="5348404at2759"/>
<feature type="compositionally biased region" description="Basic residues" evidence="1">
    <location>
        <begin position="1602"/>
        <end position="1617"/>
    </location>
</feature>
<gene>
    <name evidence="3" type="ORF">NHX12_004627</name>
</gene>
<dbReference type="Proteomes" id="UP001148018">
    <property type="component" value="Unassembled WGS sequence"/>
</dbReference>
<feature type="region of interest" description="Disordered" evidence="1">
    <location>
        <begin position="1382"/>
        <end position="1454"/>
    </location>
</feature>
<feature type="compositionally biased region" description="Basic and acidic residues" evidence="1">
    <location>
        <begin position="1051"/>
        <end position="1069"/>
    </location>
</feature>
<feature type="region of interest" description="Disordered" evidence="1">
    <location>
        <begin position="964"/>
        <end position="997"/>
    </location>
</feature>
<dbReference type="Pfam" id="PF16294">
    <property type="entry name" value="RSB_motif"/>
    <property type="match status" value="1"/>
</dbReference>
<dbReference type="PANTHER" id="PTHR46589:SF1">
    <property type="entry name" value="APOPTOTIC CHROMATIN CONDENSATION INDUCER IN THE NUCLEUS"/>
    <property type="match status" value="1"/>
</dbReference>
<dbReference type="CDD" id="cd12432">
    <property type="entry name" value="RRM_ACINU"/>
    <property type="match status" value="1"/>
</dbReference>
<comment type="caution">
    <text evidence="3">The sequence shown here is derived from an EMBL/GenBank/DDBJ whole genome shotgun (WGS) entry which is preliminary data.</text>
</comment>
<dbReference type="InterPro" id="IPR032552">
    <property type="entry name" value="RSB_motif"/>
</dbReference>
<feature type="compositionally biased region" description="Basic and acidic residues" evidence="1">
    <location>
        <begin position="1433"/>
        <end position="1454"/>
    </location>
</feature>
<accession>A0A9Q0DXF6</accession>
<feature type="compositionally biased region" description="Polar residues" evidence="1">
    <location>
        <begin position="110"/>
        <end position="125"/>
    </location>
</feature>
<feature type="region of interest" description="Disordered" evidence="1">
    <location>
        <begin position="97"/>
        <end position="312"/>
    </location>
</feature>
<dbReference type="InterPro" id="IPR036361">
    <property type="entry name" value="SAP_dom_sf"/>
</dbReference>
<dbReference type="SUPFAM" id="SSF54928">
    <property type="entry name" value="RNA-binding domain, RBD"/>
    <property type="match status" value="1"/>
</dbReference>
<feature type="compositionally biased region" description="Basic and acidic residues" evidence="1">
    <location>
        <begin position="1542"/>
        <end position="1581"/>
    </location>
</feature>
<proteinExistence type="predicted"/>
<feature type="compositionally biased region" description="Gly residues" evidence="1">
    <location>
        <begin position="284"/>
        <end position="294"/>
    </location>
</feature>
<dbReference type="EMBL" id="JANIIK010000111">
    <property type="protein sequence ID" value="KAJ3595323.1"/>
    <property type="molecule type" value="Genomic_DNA"/>
</dbReference>
<feature type="compositionally biased region" description="Basic and acidic residues" evidence="1">
    <location>
        <begin position="202"/>
        <end position="214"/>
    </location>
</feature>
<feature type="compositionally biased region" description="Basic and acidic residues" evidence="1">
    <location>
        <begin position="1382"/>
        <end position="1393"/>
    </location>
</feature>
<dbReference type="PANTHER" id="PTHR46589">
    <property type="entry name" value="APOPTOTIC CHROMATIN CONDENSATION INDUCER IN THE NUCLEUS"/>
    <property type="match status" value="1"/>
</dbReference>
<feature type="compositionally biased region" description="Basic residues" evidence="1">
    <location>
        <begin position="967"/>
        <end position="977"/>
    </location>
</feature>
<name>A0A9Q0DXF6_9TELE</name>
<protein>
    <recommendedName>
        <fullName evidence="2">SAP domain-containing protein</fullName>
    </recommendedName>
</protein>
<reference evidence="3" key="1">
    <citation type="submission" date="2022-07" db="EMBL/GenBank/DDBJ databases">
        <title>Chromosome-level genome of Muraenolepis orangiensis.</title>
        <authorList>
            <person name="Kim J."/>
        </authorList>
    </citation>
    <scope>NUCLEOTIDE SEQUENCE</scope>
    <source>
        <strain evidence="3">KU_S4_2022</strain>
        <tissue evidence="3">Muscle</tissue>
    </source>
</reference>
<feature type="compositionally biased region" description="Basic and acidic residues" evidence="1">
    <location>
        <begin position="581"/>
        <end position="754"/>
    </location>
</feature>
<evidence type="ECO:0000256" key="1">
    <source>
        <dbReference type="SAM" id="MobiDB-lite"/>
    </source>
</evidence>
<feature type="compositionally biased region" description="Polar residues" evidence="1">
    <location>
        <begin position="768"/>
        <end position="782"/>
    </location>
</feature>
<evidence type="ECO:0000313" key="3">
    <source>
        <dbReference type="EMBL" id="KAJ3595323.1"/>
    </source>
</evidence>
<dbReference type="GO" id="GO:0008380">
    <property type="term" value="P:RNA splicing"/>
    <property type="evidence" value="ECO:0007669"/>
    <property type="project" value="TreeGrafter"/>
</dbReference>
<feature type="compositionally biased region" description="Pro residues" evidence="1">
    <location>
        <begin position="1515"/>
        <end position="1525"/>
    </location>
</feature>
<dbReference type="InterPro" id="IPR052793">
    <property type="entry name" value="EJC-associated_protein"/>
</dbReference>
<feature type="compositionally biased region" description="Basic and acidic residues" evidence="1">
    <location>
        <begin position="1170"/>
        <end position="1180"/>
    </location>
</feature>
<dbReference type="GO" id="GO:0071011">
    <property type="term" value="C:precatalytic spliceosome"/>
    <property type="evidence" value="ECO:0007669"/>
    <property type="project" value="TreeGrafter"/>
</dbReference>
<feature type="domain" description="SAP" evidence="2">
    <location>
        <begin position="14"/>
        <end position="48"/>
    </location>
</feature>
<dbReference type="SMART" id="SM00513">
    <property type="entry name" value="SAP"/>
    <property type="match status" value="1"/>
</dbReference>
<dbReference type="InterPro" id="IPR034257">
    <property type="entry name" value="Acinus_RRM"/>
</dbReference>
<dbReference type="InterPro" id="IPR035979">
    <property type="entry name" value="RBD_domain_sf"/>
</dbReference>